<name>A0AAV9VG49_9PEZI</name>
<feature type="compositionally biased region" description="Polar residues" evidence="1">
    <location>
        <begin position="75"/>
        <end position="93"/>
    </location>
</feature>
<proteinExistence type="predicted"/>
<dbReference type="EMBL" id="JAVHNS010000003">
    <property type="protein sequence ID" value="KAK6360773.1"/>
    <property type="molecule type" value="Genomic_DNA"/>
</dbReference>
<dbReference type="InterPro" id="IPR036404">
    <property type="entry name" value="Jacalin-like_lectin_dom_sf"/>
</dbReference>
<organism evidence="3 4">
    <name type="scientific">Orbilia blumenaviensis</name>
    <dbReference type="NCBI Taxonomy" id="1796055"/>
    <lineage>
        <taxon>Eukaryota</taxon>
        <taxon>Fungi</taxon>
        <taxon>Dikarya</taxon>
        <taxon>Ascomycota</taxon>
        <taxon>Pezizomycotina</taxon>
        <taxon>Orbiliomycetes</taxon>
        <taxon>Orbiliales</taxon>
        <taxon>Orbiliaceae</taxon>
        <taxon>Orbilia</taxon>
    </lineage>
</organism>
<dbReference type="Pfam" id="PF12044">
    <property type="entry name" value="Metallopep"/>
    <property type="match status" value="1"/>
</dbReference>
<evidence type="ECO:0000259" key="2">
    <source>
        <dbReference type="PROSITE" id="PS51752"/>
    </source>
</evidence>
<dbReference type="SUPFAM" id="SSF51101">
    <property type="entry name" value="Mannose-binding lectins"/>
    <property type="match status" value="1"/>
</dbReference>
<dbReference type="Pfam" id="PF01419">
    <property type="entry name" value="Jacalin"/>
    <property type="match status" value="1"/>
</dbReference>
<keyword evidence="4" id="KW-1185">Reference proteome</keyword>
<evidence type="ECO:0000313" key="3">
    <source>
        <dbReference type="EMBL" id="KAK6360773.1"/>
    </source>
</evidence>
<evidence type="ECO:0000313" key="4">
    <source>
        <dbReference type="Proteomes" id="UP001373714"/>
    </source>
</evidence>
<dbReference type="InterPro" id="IPR001229">
    <property type="entry name" value="Jacalin-like_lectin_dom"/>
</dbReference>
<dbReference type="Gene3D" id="2.100.10.30">
    <property type="entry name" value="Jacalin-like lectin domain"/>
    <property type="match status" value="1"/>
</dbReference>
<dbReference type="PANTHER" id="PTHR21054">
    <property type="entry name" value="ZINC METALLOPROTEINASE-RELATED"/>
    <property type="match status" value="1"/>
</dbReference>
<comment type="caution">
    <text evidence="3">The sequence shown here is derived from an EMBL/GenBank/DDBJ whole genome shotgun (WGS) entry which is preliminary data.</text>
</comment>
<evidence type="ECO:0000256" key="1">
    <source>
        <dbReference type="SAM" id="MobiDB-lite"/>
    </source>
</evidence>
<protein>
    <recommendedName>
        <fullName evidence="2">Jacalin-type lectin domain-containing protein</fullName>
    </recommendedName>
</protein>
<gene>
    <name evidence="3" type="ORF">TWF730_006896</name>
</gene>
<dbReference type="GO" id="GO:0005737">
    <property type="term" value="C:cytoplasm"/>
    <property type="evidence" value="ECO:0007669"/>
    <property type="project" value="TreeGrafter"/>
</dbReference>
<dbReference type="InterPro" id="IPR021917">
    <property type="entry name" value="Unchr_Zn-peptidase-like"/>
</dbReference>
<dbReference type="Proteomes" id="UP001373714">
    <property type="component" value="Unassembled WGS sequence"/>
</dbReference>
<accession>A0AAV9VG49</accession>
<dbReference type="PANTHER" id="PTHR21054:SF2">
    <property type="entry name" value="MIP04191P"/>
    <property type="match status" value="1"/>
</dbReference>
<dbReference type="AlphaFoldDB" id="A0AAV9VG49"/>
<feature type="region of interest" description="Disordered" evidence="1">
    <location>
        <begin position="16"/>
        <end position="113"/>
    </location>
</feature>
<reference evidence="3 4" key="1">
    <citation type="submission" date="2019-10" db="EMBL/GenBank/DDBJ databases">
        <authorList>
            <person name="Palmer J.M."/>
        </authorList>
    </citation>
    <scope>NUCLEOTIDE SEQUENCE [LARGE SCALE GENOMIC DNA]</scope>
    <source>
        <strain evidence="3 4">TWF730</strain>
    </source>
</reference>
<dbReference type="InterPro" id="IPR053002">
    <property type="entry name" value="Metalloproteinase_M10B"/>
</dbReference>
<dbReference type="SUPFAM" id="SSF55486">
    <property type="entry name" value="Metalloproteases ('zincins'), catalytic domain"/>
    <property type="match status" value="1"/>
</dbReference>
<dbReference type="PROSITE" id="PS51752">
    <property type="entry name" value="JACALIN_LECTIN"/>
    <property type="match status" value="1"/>
</dbReference>
<sequence length="776" mass="84816">MLSKLKLTNLRRRSRQSLDIASDPPLAHSRASLSDPRRFGSDDDGDDSVVAVSGVTIPPSSGSSPSIVSAGTGTGTAWNSNDSARGSISSQQFIPPVPPKPHLEADPPADDLESPALRRQSTYINPNIPTAQTVLPTSPNAPRILSITDGSWAFASVLLVFGQCGPPDRPQDGTVVVHHHHESFPSTSWPVSDGFFRALVYLEPGPNKLQFEYTCSRISPPARSQMTLHMMPLAAPPLHLVILLGSDSPGVFDCPPDKIRTQGNGLDTAIKKFRMAAYLWQAYTAEEMAKNRFGRRTFRFEETWAAESISHRDKMPRMVPRVHVIRSEKTVAEIRDIEIAQQNSAGKRTGELWNIAYKAVEKHFSPKTAFEKKYVAVLILDSRWDPSSNIITGHAALGGGSGLIQMGIFGSHSLHSWPTFIEDIVPAFTDCTRTDTRIVANDAGQSGSYWEACCIGIGAFLHEVGHALGCPHQPSGIMVRDYIRLNRSFVTRESYSTRTKSPGLRLCMPKDECHWHRLDILRFRFHPCFKSASDPPFIFEGDNPQVYGVGGAAVVVSSTGVAWVEIYIDGTLQSYYEVFPKVERNLSISVPDILSKIAPTEKSKKIKLCVFTIGNGKLDIEDFLAIAQTCVKLPGGEKAYQSMRLGLGGGTLTEAILSNGTNRVLNNIRVHSGSALNGIEFVFDDGSTSLFGNRGGSTSEFPLDTRRGESLLGFSVRSGFWIDGCDILTTLGRRSPFFGNPNGGSPYTIIPPRGYRITGLSGTVGQWVDSFTILYS</sequence>
<feature type="domain" description="Jacalin-type lectin" evidence="2">
    <location>
        <begin position="642"/>
        <end position="776"/>
    </location>
</feature>
<feature type="compositionally biased region" description="Low complexity" evidence="1">
    <location>
        <begin position="48"/>
        <end position="71"/>
    </location>
</feature>